<dbReference type="GeneID" id="76209216"/>
<comment type="caution">
    <text evidence="1">The sequence shown here is derived from an EMBL/GenBank/DDBJ whole genome shotgun (WGS) entry which is preliminary data.</text>
</comment>
<evidence type="ECO:0000313" key="2">
    <source>
        <dbReference type="Proteomes" id="UP000245829"/>
    </source>
</evidence>
<dbReference type="EMBL" id="BGKI01000007">
    <property type="protein sequence ID" value="GBH34493.1"/>
    <property type="molecule type" value="Genomic_DNA"/>
</dbReference>
<dbReference type="RefSeq" id="WP_200829083.1">
    <property type="nucleotide sequence ID" value="NZ_AP026695.1"/>
</dbReference>
<dbReference type="AlphaFoldDB" id="A0A2S2KS72"/>
<evidence type="ECO:0000313" key="1">
    <source>
        <dbReference type="EMBL" id="GBH34493.1"/>
    </source>
</evidence>
<reference evidence="1 2" key="1">
    <citation type="submission" date="2018-05" db="EMBL/GenBank/DDBJ databases">
        <title>genome sequencing of Nitrosopumilus sp. NM25.</title>
        <authorList>
            <person name="Mori K."/>
            <person name="Nakagawa T."/>
        </authorList>
    </citation>
    <scope>NUCLEOTIDE SEQUENCE [LARGE SCALE GENOMIC DNA]</scope>
    <source>
        <strain evidence="1 2">NM25</strain>
    </source>
</reference>
<dbReference type="OrthoDB" id="2634at2157"/>
<protein>
    <submittedName>
        <fullName evidence="1">Uncharacterized protein</fullName>
    </submittedName>
</protein>
<gene>
    <name evidence="1" type="ORF">NZNM25_12840</name>
</gene>
<keyword evidence="2" id="KW-1185">Reference proteome</keyword>
<organism evidence="1 2">
    <name type="scientific">Nitrosopumilus zosterae</name>
    <dbReference type="NCBI Taxonomy" id="718286"/>
    <lineage>
        <taxon>Archaea</taxon>
        <taxon>Nitrososphaerota</taxon>
        <taxon>Nitrososphaeria</taxon>
        <taxon>Nitrosopumilales</taxon>
        <taxon>Nitrosopumilaceae</taxon>
        <taxon>Nitrosopumilus</taxon>
    </lineage>
</organism>
<sequence>MGLSNQNLLGLKLFSPSSINDKSLEFFEFLKYETKIFRNDSTILKKNLINEIPKSLKIKQTSRKQQTLKKFEKFLQNLDNILFIKISDDEISEIKWDDIDDFCGLLRLIERSDERKVRWALYHLFAKGHLEISKTQLAESLKEFKIKHFDKILAKIIKTETLSGLDAEFNGTTFIINHDAGDKLVSHYLADAIEEQSRRSPGELEEEILKLIDEGSYSNQEISRSLLIDEGLVSRTISKLRDQDKIILSSFGQRGARYFTTNCDNCPFGTTKTSCRKEALSFIISSFMKDFEVNLSANDFDSVESNQALLKIKRIIMMARKEKNTKLERNLSKNLDDILSKVVEKFIKIEFPDKSSGGSKINFGVSSAISNLPILYQLGLRKGAHEGIRLMNELLLESKTIQKEDRVKIQKHAMKEANKFLKNLGLEYNKSI</sequence>
<name>A0A2S2KS72_9ARCH</name>
<accession>A0A2S2KS72</accession>
<dbReference type="Proteomes" id="UP000245829">
    <property type="component" value="Unassembled WGS sequence"/>
</dbReference>
<proteinExistence type="predicted"/>